<evidence type="ECO:0000256" key="3">
    <source>
        <dbReference type="ARBA" id="ARBA00023069"/>
    </source>
</evidence>
<organism>
    <name type="scientific">Pediculus humanus subsp. corporis</name>
    <name type="common">Body louse</name>
    <dbReference type="NCBI Taxonomy" id="121224"/>
    <lineage>
        <taxon>Eukaryota</taxon>
        <taxon>Metazoa</taxon>
        <taxon>Ecdysozoa</taxon>
        <taxon>Arthropoda</taxon>
        <taxon>Hexapoda</taxon>
        <taxon>Insecta</taxon>
        <taxon>Pterygota</taxon>
        <taxon>Neoptera</taxon>
        <taxon>Paraneoptera</taxon>
        <taxon>Psocodea</taxon>
        <taxon>Troctomorpha</taxon>
        <taxon>Phthiraptera</taxon>
        <taxon>Anoplura</taxon>
        <taxon>Pediculidae</taxon>
        <taxon>Pediculus</taxon>
    </lineage>
</organism>
<dbReference type="GO" id="GO:0042073">
    <property type="term" value="P:intraciliary transport"/>
    <property type="evidence" value="ECO:0007669"/>
    <property type="project" value="TreeGrafter"/>
</dbReference>
<dbReference type="FunCoup" id="E0W3W5">
    <property type="interactions" value="127"/>
</dbReference>
<dbReference type="GO" id="GO:0005929">
    <property type="term" value="C:cilium"/>
    <property type="evidence" value="ECO:0007669"/>
    <property type="project" value="UniProtKB-SubCell"/>
</dbReference>
<dbReference type="GO" id="GO:1905515">
    <property type="term" value="P:non-motile cilium assembly"/>
    <property type="evidence" value="ECO:0007669"/>
    <property type="project" value="TreeGrafter"/>
</dbReference>
<proteinExistence type="inferred from homology"/>
<gene>
    <name evidence="7" type="primary">8239716</name>
    <name evidence="6" type="ORF">Phum_PHUM612030</name>
</gene>
<feature type="coiled-coil region" evidence="5">
    <location>
        <begin position="153"/>
        <end position="180"/>
    </location>
</feature>
<dbReference type="RefSeq" id="XP_002433059.1">
    <property type="nucleotide sequence ID" value="XM_002433014.1"/>
</dbReference>
<sequence>MEFQGESIDMIESDNVGPGQAFAHFIVMEELIDKLTILNYDQEFVKDLKMKSLSRHYFAIQTNPGEQFYLFASLAGWLIRKCGKSFEQPQEYDDPNSIISNIFDILRSLNINVNFPPSRIKQGFGEHVIYILDQLADEAIKILNIKWSHPELVKEVEEAVEEIEDEAELILEKVEEEMATFFCDDDDDESAINLEDLRNIQIFKDFQENQQKPEEILKSNVTSEEWLVELERVLPQLKVTIKTDSRDWRNHLEQMQKFNSSIEEVLPVTKSQLDKLHGDITNSLAKISTREKHINSQLEPLLINFRNNQDELSKLTELYKNANEKMTEKSKVLTQITEELEHIKKEMEERGASMTDGAPLINIKKAIAKIKNEIIELDVKIGVFENEILQQKLKDKTFYQQDIDSPTFILS</sequence>
<evidence type="ECO:0000256" key="2">
    <source>
        <dbReference type="ARBA" id="ARBA00009415"/>
    </source>
</evidence>
<dbReference type="InParanoid" id="E0W3W5"/>
<keyword evidence="5" id="KW-0175">Coiled coil</keyword>
<dbReference type="CTD" id="8239716"/>
<dbReference type="OrthoDB" id="423881at2759"/>
<dbReference type="KEGG" id="phu:Phum_PHUM612030"/>
<evidence type="ECO:0000313" key="7">
    <source>
        <dbReference type="EnsemblMetazoa" id="PHUM612030-PA"/>
    </source>
</evidence>
<comment type="subcellular location">
    <subcellularLocation>
        <location evidence="1">Cell projection</location>
        <location evidence="1">Cilium</location>
    </subcellularLocation>
</comment>
<dbReference type="Proteomes" id="UP000009046">
    <property type="component" value="Unassembled WGS sequence"/>
</dbReference>
<name>E0W3W5_PEDHC</name>
<feature type="coiled-coil region" evidence="5">
    <location>
        <begin position="305"/>
        <end position="339"/>
    </location>
</feature>
<dbReference type="Pfam" id="PF10498">
    <property type="entry name" value="IFT57"/>
    <property type="match status" value="1"/>
</dbReference>
<dbReference type="HOGENOM" id="CLU_039132_0_0_1"/>
<accession>E0W3W5</accession>
<dbReference type="eggNOG" id="KOG0972">
    <property type="taxonomic scope" value="Eukaryota"/>
</dbReference>
<dbReference type="EnsemblMetazoa" id="PHUM612030-RA">
    <property type="protein sequence ID" value="PHUM612030-PA"/>
    <property type="gene ID" value="PHUM612030"/>
</dbReference>
<dbReference type="VEuPathDB" id="VectorBase:PHUM612030"/>
<comment type="similarity">
    <text evidence="2">Belongs to the IFT57 family.</text>
</comment>
<reference evidence="7" key="3">
    <citation type="submission" date="2020-05" db="UniProtKB">
        <authorList>
            <consortium name="EnsemblMetazoa"/>
        </authorList>
    </citation>
    <scope>IDENTIFICATION</scope>
    <source>
        <strain evidence="7">USDA</strain>
    </source>
</reference>
<evidence type="ECO:0000256" key="1">
    <source>
        <dbReference type="ARBA" id="ARBA00004138"/>
    </source>
</evidence>
<evidence type="ECO:0000313" key="8">
    <source>
        <dbReference type="Proteomes" id="UP000009046"/>
    </source>
</evidence>
<dbReference type="EMBL" id="DS235883">
    <property type="protein sequence ID" value="EEB20321.1"/>
    <property type="molecule type" value="Genomic_DNA"/>
</dbReference>
<dbReference type="GO" id="GO:0005815">
    <property type="term" value="C:microtubule organizing center"/>
    <property type="evidence" value="ECO:0007669"/>
    <property type="project" value="TreeGrafter"/>
</dbReference>
<dbReference type="AlphaFoldDB" id="E0W3W5"/>
<keyword evidence="3" id="KW-0969">Cilium</keyword>
<dbReference type="GeneID" id="8239716"/>
<dbReference type="GO" id="GO:0005794">
    <property type="term" value="C:Golgi apparatus"/>
    <property type="evidence" value="ECO:0007669"/>
    <property type="project" value="TreeGrafter"/>
</dbReference>
<dbReference type="PANTHER" id="PTHR16011">
    <property type="entry name" value="IFT57/HIPPI"/>
    <property type="match status" value="1"/>
</dbReference>
<dbReference type="STRING" id="121224.E0W3W5"/>
<reference evidence="6" key="1">
    <citation type="submission" date="2007-04" db="EMBL/GenBank/DDBJ databases">
        <title>Annotation of Pediculus humanus corporis strain USDA.</title>
        <authorList>
            <person name="Kirkness E."/>
            <person name="Hannick L."/>
            <person name="Hass B."/>
            <person name="Bruggner R."/>
            <person name="Lawson D."/>
            <person name="Bidwell S."/>
            <person name="Joardar V."/>
            <person name="Caler E."/>
            <person name="Walenz B."/>
            <person name="Inman J."/>
            <person name="Schobel S."/>
            <person name="Galinsky K."/>
            <person name="Amedeo P."/>
            <person name="Strausberg R."/>
        </authorList>
    </citation>
    <scope>NUCLEOTIDE SEQUENCE</scope>
    <source>
        <strain evidence="6">USDA</strain>
    </source>
</reference>
<reference evidence="6" key="2">
    <citation type="submission" date="2007-04" db="EMBL/GenBank/DDBJ databases">
        <title>The genome of the human body louse.</title>
        <authorList>
            <consortium name="The Human Body Louse Genome Consortium"/>
            <person name="Kirkness E."/>
            <person name="Walenz B."/>
            <person name="Hass B."/>
            <person name="Bruggner R."/>
            <person name="Strausberg R."/>
        </authorList>
    </citation>
    <scope>NUCLEOTIDE SEQUENCE</scope>
    <source>
        <strain evidence="6">USDA</strain>
    </source>
</reference>
<dbReference type="InterPro" id="IPR019530">
    <property type="entry name" value="Intra-flagellar_transport_57"/>
</dbReference>
<dbReference type="GO" id="GO:0030992">
    <property type="term" value="C:intraciliary transport particle B"/>
    <property type="evidence" value="ECO:0007669"/>
    <property type="project" value="TreeGrafter"/>
</dbReference>
<dbReference type="PANTHER" id="PTHR16011:SF0">
    <property type="entry name" value="INTRAFLAGELLAR TRANSPORT PROTEIN 57 HOMOLOG"/>
    <property type="match status" value="1"/>
</dbReference>
<dbReference type="OMA" id="VHAHDQD"/>
<protein>
    <submittedName>
        <fullName evidence="6 7">Ift57/hippi/che-13, putative</fullName>
    </submittedName>
</protein>
<evidence type="ECO:0000313" key="6">
    <source>
        <dbReference type="EMBL" id="EEB20321.1"/>
    </source>
</evidence>
<keyword evidence="8" id="KW-1185">Reference proteome</keyword>
<dbReference type="EMBL" id="AAZO01007479">
    <property type="status" value="NOT_ANNOTATED_CDS"/>
    <property type="molecule type" value="Genomic_DNA"/>
</dbReference>
<keyword evidence="4" id="KW-0966">Cell projection</keyword>
<evidence type="ECO:0000256" key="4">
    <source>
        <dbReference type="ARBA" id="ARBA00023273"/>
    </source>
</evidence>
<evidence type="ECO:0000256" key="5">
    <source>
        <dbReference type="SAM" id="Coils"/>
    </source>
</evidence>